<feature type="non-terminal residue" evidence="1">
    <location>
        <position position="89"/>
    </location>
</feature>
<evidence type="ECO:0000313" key="1">
    <source>
        <dbReference type="EMBL" id="GAG06418.1"/>
    </source>
</evidence>
<sequence length="89" mass="10482">MTYGELALLRRILERVKEGKEVSISDDQKVDTDSLYNYFDNVITHIEKDKIKDPKIVYQAIRLWVDVSKARGVEDVKERVDEKEKDPEK</sequence>
<dbReference type="EMBL" id="BARS01022996">
    <property type="protein sequence ID" value="GAG06418.1"/>
    <property type="molecule type" value="Genomic_DNA"/>
</dbReference>
<comment type="caution">
    <text evidence="1">The sequence shown here is derived from an EMBL/GenBank/DDBJ whole genome shotgun (WGS) entry which is preliminary data.</text>
</comment>
<reference evidence="1" key="1">
    <citation type="journal article" date="2014" name="Front. Microbiol.">
        <title>High frequency of phylogenetically diverse reductive dehalogenase-homologous genes in deep subseafloor sedimentary metagenomes.</title>
        <authorList>
            <person name="Kawai M."/>
            <person name="Futagami T."/>
            <person name="Toyoda A."/>
            <person name="Takaki Y."/>
            <person name="Nishi S."/>
            <person name="Hori S."/>
            <person name="Arai W."/>
            <person name="Tsubouchi T."/>
            <person name="Morono Y."/>
            <person name="Uchiyama I."/>
            <person name="Ito T."/>
            <person name="Fujiyama A."/>
            <person name="Inagaki F."/>
            <person name="Takami H."/>
        </authorList>
    </citation>
    <scope>NUCLEOTIDE SEQUENCE</scope>
    <source>
        <strain evidence="1">Expedition CK06-06</strain>
    </source>
</reference>
<accession>X0V1L3</accession>
<gene>
    <name evidence="1" type="ORF">S01H1_36679</name>
</gene>
<proteinExistence type="predicted"/>
<name>X0V1L3_9ZZZZ</name>
<protein>
    <submittedName>
        <fullName evidence="1">Uncharacterized protein</fullName>
    </submittedName>
</protein>
<organism evidence="1">
    <name type="scientific">marine sediment metagenome</name>
    <dbReference type="NCBI Taxonomy" id="412755"/>
    <lineage>
        <taxon>unclassified sequences</taxon>
        <taxon>metagenomes</taxon>
        <taxon>ecological metagenomes</taxon>
    </lineage>
</organism>
<dbReference type="AlphaFoldDB" id="X0V1L3"/>